<protein>
    <submittedName>
        <fullName evidence="4">Uncharacterized protein</fullName>
    </submittedName>
</protein>
<keyword evidence="1" id="KW-0175">Coiled coil</keyword>
<keyword evidence="5" id="KW-1185">Reference proteome</keyword>
<evidence type="ECO:0000256" key="2">
    <source>
        <dbReference type="SAM" id="MobiDB-lite"/>
    </source>
</evidence>
<dbReference type="AlphaFoldDB" id="A0A9P3H875"/>
<comment type="caution">
    <text evidence="4">The sequence shown here is derived from an EMBL/GenBank/DDBJ whole genome shotgun (WGS) entry which is preliminary data.</text>
</comment>
<reference evidence="4" key="2">
    <citation type="journal article" date="2022" name="Microbiol. Resour. Announc.">
        <title>Whole-Genome Sequence of Entomortierella parvispora E1425, a Mucoromycotan Fungus Associated with Burkholderiaceae-Related Endosymbiotic Bacteria.</title>
        <authorList>
            <person name="Herlambang A."/>
            <person name="Guo Y."/>
            <person name="Takashima Y."/>
            <person name="Narisawa K."/>
            <person name="Ohta H."/>
            <person name="Nishizawa T."/>
        </authorList>
    </citation>
    <scope>NUCLEOTIDE SEQUENCE</scope>
    <source>
        <strain evidence="4">E1425</strain>
    </source>
</reference>
<name>A0A9P3H875_9FUNG</name>
<accession>A0A9P3H875</accession>
<evidence type="ECO:0000256" key="1">
    <source>
        <dbReference type="SAM" id="Coils"/>
    </source>
</evidence>
<feature type="compositionally biased region" description="Basic residues" evidence="2">
    <location>
        <begin position="397"/>
        <end position="408"/>
    </location>
</feature>
<organism evidence="4 5">
    <name type="scientific">Entomortierella parvispora</name>
    <dbReference type="NCBI Taxonomy" id="205924"/>
    <lineage>
        <taxon>Eukaryota</taxon>
        <taxon>Fungi</taxon>
        <taxon>Fungi incertae sedis</taxon>
        <taxon>Mucoromycota</taxon>
        <taxon>Mortierellomycotina</taxon>
        <taxon>Mortierellomycetes</taxon>
        <taxon>Mortierellales</taxon>
        <taxon>Mortierellaceae</taxon>
        <taxon>Entomortierella</taxon>
    </lineage>
</organism>
<dbReference type="Proteomes" id="UP000827284">
    <property type="component" value="Unassembled WGS sequence"/>
</dbReference>
<feature type="region of interest" description="Disordered" evidence="2">
    <location>
        <begin position="1"/>
        <end position="32"/>
    </location>
</feature>
<reference evidence="4" key="1">
    <citation type="submission" date="2021-11" db="EMBL/GenBank/DDBJ databases">
        <authorList>
            <person name="Herlambang A."/>
            <person name="Guo Y."/>
            <person name="Takashima Y."/>
            <person name="Nishizawa T."/>
        </authorList>
    </citation>
    <scope>NUCLEOTIDE SEQUENCE</scope>
    <source>
        <strain evidence="4">E1425</strain>
    </source>
</reference>
<proteinExistence type="predicted"/>
<dbReference type="EMBL" id="BQFW01000006">
    <property type="protein sequence ID" value="GJJ71823.1"/>
    <property type="molecule type" value="Genomic_DNA"/>
</dbReference>
<gene>
    <name evidence="3" type="ORF">EMPS_04177</name>
    <name evidence="4" type="ORF">EMPS_04180</name>
</gene>
<dbReference type="OrthoDB" id="2413924at2759"/>
<dbReference type="EMBL" id="BQFW01000006">
    <property type="protein sequence ID" value="GJJ71820.1"/>
    <property type="molecule type" value="Genomic_DNA"/>
</dbReference>
<evidence type="ECO:0000313" key="5">
    <source>
        <dbReference type="Proteomes" id="UP000827284"/>
    </source>
</evidence>
<feature type="region of interest" description="Disordered" evidence="2">
    <location>
        <begin position="385"/>
        <end position="408"/>
    </location>
</feature>
<feature type="coiled-coil region" evidence="1">
    <location>
        <begin position="143"/>
        <end position="216"/>
    </location>
</feature>
<evidence type="ECO:0000313" key="3">
    <source>
        <dbReference type="EMBL" id="GJJ71820.1"/>
    </source>
</evidence>
<sequence length="408" mass="46314">MKSQMAPNKPLQSRHRTVPGLDGSNGPAKVPGMLRRMTKQSFMDIDLAYLMKMDPTTHDPFENSSPVFDDPPSLFRALPAYNGNNEWMSSESIRLQKEQEELRVQYLQFLHQLNLSNPQAFLVHMNTFSREFPQEFAQLQAYIRHQEQIVNEQREQAQREEQMRQYQMQLEMKLHHEQEMQRQQQQYQLQIQQQQAQEMRNLLQEWLLKRQKAKSTSSSLFSQNNKNKAELDLADVFTIALQKDPKLLERMLQPTNNASSPSAFPGVNSGMTSTPSGLEMLLTPAQQQEFSYFLEQKRIQQILSQEESKKRLQQDLTAAGFSPLAFQTALSGLSGSPSSSSNIFGDTSNLFGNDSSFSSSWAAAAAANAAAGSSSSAVYSHFQPPLTNENYLGLKRGGSKKTTNTRRF</sequence>
<evidence type="ECO:0000313" key="4">
    <source>
        <dbReference type="EMBL" id="GJJ71823.1"/>
    </source>
</evidence>